<dbReference type="Proteomes" id="UP001519887">
    <property type="component" value="Unassembled WGS sequence"/>
</dbReference>
<keyword evidence="1" id="KW-0812">Transmembrane</keyword>
<keyword evidence="3" id="KW-1185">Reference proteome</keyword>
<accession>A0ABS7C0C2</accession>
<keyword evidence="1" id="KW-0472">Membrane</keyword>
<evidence type="ECO:0000313" key="2">
    <source>
        <dbReference type="EMBL" id="MBW7454345.1"/>
    </source>
</evidence>
<name>A0ABS7C0C2_9BACL</name>
<comment type="caution">
    <text evidence="2">The sequence shown here is derived from an EMBL/GenBank/DDBJ whole genome shotgun (WGS) entry which is preliminary data.</text>
</comment>
<protein>
    <recommendedName>
        <fullName evidence="4">DUF2179 domain-containing protein</fullName>
    </recommendedName>
</protein>
<feature type="transmembrane region" description="Helical" evidence="1">
    <location>
        <begin position="45"/>
        <end position="63"/>
    </location>
</feature>
<evidence type="ECO:0000313" key="3">
    <source>
        <dbReference type="Proteomes" id="UP001519887"/>
    </source>
</evidence>
<proteinExistence type="predicted"/>
<feature type="transmembrane region" description="Helical" evidence="1">
    <location>
        <begin position="21"/>
        <end position="39"/>
    </location>
</feature>
<gene>
    <name evidence="2" type="ORF">K0U00_09915</name>
</gene>
<reference evidence="2 3" key="1">
    <citation type="submission" date="2021-07" db="EMBL/GenBank/DDBJ databases">
        <title>Paenibacillus radiodurans sp. nov., isolated from the southeastern edge of Tengger Desert.</title>
        <authorList>
            <person name="Zhang G."/>
        </authorList>
    </citation>
    <scope>NUCLEOTIDE SEQUENCE [LARGE SCALE GENOMIC DNA]</scope>
    <source>
        <strain evidence="2 3">CCM 7311</strain>
    </source>
</reference>
<organism evidence="2 3">
    <name type="scientific">Paenibacillus sepulcri</name>
    <dbReference type="NCBI Taxonomy" id="359917"/>
    <lineage>
        <taxon>Bacteria</taxon>
        <taxon>Bacillati</taxon>
        <taxon>Bacillota</taxon>
        <taxon>Bacilli</taxon>
        <taxon>Bacillales</taxon>
        <taxon>Paenibacillaceae</taxon>
        <taxon>Paenibacillus</taxon>
    </lineage>
</organism>
<dbReference type="RefSeq" id="WP_210038419.1">
    <property type="nucleotide sequence ID" value="NZ_JBHLVU010000022.1"/>
</dbReference>
<evidence type="ECO:0008006" key="4">
    <source>
        <dbReference type="Google" id="ProtNLM"/>
    </source>
</evidence>
<sequence>MRHETVMMICGERKTIRPDNIQLTAAAVGIFISITVITAKLQIMFFDPGWALLFAVVFLLSYPRSHRSMYTRMMWIRSSRANEIEDAIMEAVGRGVIRIPMDSRGDQGIPRMKLVIYRLEERTLKDLVYSIDSAAECVVVPVYEWKRGDRQDLR</sequence>
<evidence type="ECO:0000256" key="1">
    <source>
        <dbReference type="SAM" id="Phobius"/>
    </source>
</evidence>
<keyword evidence="1" id="KW-1133">Transmembrane helix</keyword>
<dbReference type="EMBL" id="JAHZIK010000188">
    <property type="protein sequence ID" value="MBW7454345.1"/>
    <property type="molecule type" value="Genomic_DNA"/>
</dbReference>